<protein>
    <submittedName>
        <fullName evidence="1">YwqI/YxiC family protein</fullName>
    </submittedName>
</protein>
<evidence type="ECO:0000313" key="2">
    <source>
        <dbReference type="Proteomes" id="UP001221597"/>
    </source>
</evidence>
<dbReference type="EMBL" id="CP121671">
    <property type="protein sequence ID" value="WFT74807.1"/>
    <property type="molecule type" value="Genomic_DNA"/>
</dbReference>
<sequence length="91" mass="10705">MPEIKVKPNEVEPVLKRLKERTNDLNTTNPEPQFPTSILNFIERIHAIEDKYYQTLDTYKTTLIKVEDDISSSIETLVQTEQRLAQQMKEK</sequence>
<dbReference type="RefSeq" id="WP_283076802.1">
    <property type="nucleotide sequence ID" value="NZ_CP121671.1"/>
</dbReference>
<dbReference type="Proteomes" id="UP001221597">
    <property type="component" value="Chromosome"/>
</dbReference>
<gene>
    <name evidence="1" type="ORF">P9989_21135</name>
</gene>
<evidence type="ECO:0000313" key="1">
    <source>
        <dbReference type="EMBL" id="WFT74807.1"/>
    </source>
</evidence>
<dbReference type="Pfam" id="PF17279">
    <property type="entry name" value="DUF5344"/>
    <property type="match status" value="1"/>
</dbReference>
<reference evidence="1 2" key="1">
    <citation type="submission" date="2023-04" db="EMBL/GenBank/DDBJ databases">
        <title>Genome sequence of Halobacillus naozhouensis KACC 21980.</title>
        <authorList>
            <person name="Kim S."/>
            <person name="Heo J."/>
            <person name="Kwon S.-W."/>
        </authorList>
    </citation>
    <scope>NUCLEOTIDE SEQUENCE [LARGE SCALE GENOMIC DNA]</scope>
    <source>
        <strain evidence="1 2">KCTC 13234</strain>
    </source>
</reference>
<accession>A0ABY8IX31</accession>
<proteinExistence type="predicted"/>
<keyword evidence="2" id="KW-1185">Reference proteome</keyword>
<dbReference type="InterPro" id="IPR046318">
    <property type="entry name" value="DUF5344"/>
</dbReference>
<organism evidence="1 2">
    <name type="scientific">Halobacillus naozhouensis</name>
    <dbReference type="NCBI Taxonomy" id="554880"/>
    <lineage>
        <taxon>Bacteria</taxon>
        <taxon>Bacillati</taxon>
        <taxon>Bacillota</taxon>
        <taxon>Bacilli</taxon>
        <taxon>Bacillales</taxon>
        <taxon>Bacillaceae</taxon>
        <taxon>Halobacillus</taxon>
    </lineage>
</organism>
<name>A0ABY8IX31_9BACI</name>